<dbReference type="AlphaFoldDB" id="A0A3M7R2Q4"/>
<comment type="caution">
    <text evidence="1">The sequence shown here is derived from an EMBL/GenBank/DDBJ whole genome shotgun (WGS) entry which is preliminary data.</text>
</comment>
<protein>
    <submittedName>
        <fullName evidence="1">Uncharacterized protein</fullName>
    </submittedName>
</protein>
<evidence type="ECO:0000313" key="1">
    <source>
        <dbReference type="EMBL" id="RNA17872.1"/>
    </source>
</evidence>
<sequence>MEYFGQTVNTCTFIKVELLKMKYRHVLYRNLDEDTSKIGNFFIFIDYDVFFNDGFYKKPETKIFLNTNQNVLYYTKLSQSNKWIVPFSQGLW</sequence>
<keyword evidence="2" id="KW-1185">Reference proteome</keyword>
<proteinExistence type="predicted"/>
<gene>
    <name evidence="1" type="ORF">BpHYR1_043243</name>
</gene>
<reference evidence="1 2" key="1">
    <citation type="journal article" date="2018" name="Sci. Rep.">
        <title>Genomic signatures of local adaptation to the degree of environmental predictability in rotifers.</title>
        <authorList>
            <person name="Franch-Gras L."/>
            <person name="Hahn C."/>
            <person name="Garcia-Roger E.M."/>
            <person name="Carmona M.J."/>
            <person name="Serra M."/>
            <person name="Gomez A."/>
        </authorList>
    </citation>
    <scope>NUCLEOTIDE SEQUENCE [LARGE SCALE GENOMIC DNA]</scope>
    <source>
        <strain evidence="1">HYR1</strain>
    </source>
</reference>
<organism evidence="1 2">
    <name type="scientific">Brachionus plicatilis</name>
    <name type="common">Marine rotifer</name>
    <name type="synonym">Brachionus muelleri</name>
    <dbReference type="NCBI Taxonomy" id="10195"/>
    <lineage>
        <taxon>Eukaryota</taxon>
        <taxon>Metazoa</taxon>
        <taxon>Spiralia</taxon>
        <taxon>Gnathifera</taxon>
        <taxon>Rotifera</taxon>
        <taxon>Eurotatoria</taxon>
        <taxon>Monogononta</taxon>
        <taxon>Pseudotrocha</taxon>
        <taxon>Ploima</taxon>
        <taxon>Brachionidae</taxon>
        <taxon>Brachionus</taxon>
    </lineage>
</organism>
<dbReference type="Proteomes" id="UP000276133">
    <property type="component" value="Unassembled WGS sequence"/>
</dbReference>
<dbReference type="EMBL" id="REGN01004356">
    <property type="protein sequence ID" value="RNA17872.1"/>
    <property type="molecule type" value="Genomic_DNA"/>
</dbReference>
<accession>A0A3M7R2Q4</accession>
<name>A0A3M7R2Q4_BRAPC</name>
<evidence type="ECO:0000313" key="2">
    <source>
        <dbReference type="Proteomes" id="UP000276133"/>
    </source>
</evidence>